<dbReference type="Gene3D" id="3.90.920.10">
    <property type="entry name" value="DNA primase, PRIM domain"/>
    <property type="match status" value="1"/>
</dbReference>
<dbReference type="Proteomes" id="UP000000851">
    <property type="component" value="Chromosome"/>
</dbReference>
<feature type="domain" description="DNA ligase D polymerase" evidence="1">
    <location>
        <begin position="34"/>
        <end position="288"/>
    </location>
</feature>
<dbReference type="InterPro" id="IPR014145">
    <property type="entry name" value="LigD_pol_dom"/>
</dbReference>
<sequence length="292" mass="31810">MSPDARASQTVEIDGRSVKLTNLDKVLYPDDGFTKGEILDYYAHIAPVMLPHLAGRPVTFIRYPDGVDTSGFFAKHAPAHRPSWIRTADIAATSSGKQVEYVLIDDLPSLMWAANLAAIEFHVPQWRVSDQQHHDLLVLDLDPGAPATVVDCVRVALAARDLLATHDLELRAKTSGAKGLHLYAALTDVTGEQARELAHTIARALEGTHPDLVVSSMSKAERPGKVFVDWSQNTHAKTTIAPYSLRATPHPAVSTPVTWEQLAAAKHPEDLRFPPARALEQVAEHGDLLSGL</sequence>
<reference evidence="2 3" key="1">
    <citation type="journal article" date="2009" name="Stand. Genomic Sci.">
        <title>Complete genome sequence of Catenulispora acidiphila type strain (ID 139908).</title>
        <authorList>
            <person name="Copeland A."/>
            <person name="Lapidus A."/>
            <person name="Glavina Del Rio T."/>
            <person name="Nolan M."/>
            <person name="Lucas S."/>
            <person name="Chen F."/>
            <person name="Tice H."/>
            <person name="Cheng J.F."/>
            <person name="Bruce D."/>
            <person name="Goodwin L."/>
            <person name="Pitluck S."/>
            <person name="Mikhailova N."/>
            <person name="Pati A."/>
            <person name="Ivanova N."/>
            <person name="Mavromatis K."/>
            <person name="Chen A."/>
            <person name="Palaniappan K."/>
            <person name="Chain P."/>
            <person name="Land M."/>
            <person name="Hauser L."/>
            <person name="Chang Y.J."/>
            <person name="Jeffries C.D."/>
            <person name="Chertkov O."/>
            <person name="Brettin T."/>
            <person name="Detter J.C."/>
            <person name="Han C."/>
            <person name="Ali Z."/>
            <person name="Tindall B.J."/>
            <person name="Goker M."/>
            <person name="Bristow J."/>
            <person name="Eisen J.A."/>
            <person name="Markowitz V."/>
            <person name="Hugenholtz P."/>
            <person name="Kyrpides N.C."/>
            <person name="Klenk H.P."/>
        </authorList>
    </citation>
    <scope>NUCLEOTIDE SEQUENCE [LARGE SCALE GENOMIC DNA]</scope>
    <source>
        <strain evidence="3">DSM 44928 / JCM 14897 / NBRC 102108 / NRRL B-24433 / ID139908</strain>
    </source>
</reference>
<dbReference type="InParanoid" id="C7Q6S3"/>
<gene>
    <name evidence="2" type="ordered locus">Caci_5249</name>
</gene>
<dbReference type="EMBL" id="CP001700">
    <property type="protein sequence ID" value="ACU74108.1"/>
    <property type="molecule type" value="Genomic_DNA"/>
</dbReference>
<dbReference type="PANTHER" id="PTHR42705:SF2">
    <property type="entry name" value="BIFUNCTIONAL NON-HOMOLOGOUS END JOINING PROTEIN LIGD"/>
    <property type="match status" value="1"/>
</dbReference>
<proteinExistence type="predicted"/>
<dbReference type="InterPro" id="IPR052171">
    <property type="entry name" value="NHEJ_LigD"/>
</dbReference>
<dbReference type="InterPro" id="IPR033649">
    <property type="entry name" value="MtLigD_Pol-like"/>
</dbReference>
<dbReference type="OrthoDB" id="9802472at2"/>
<protein>
    <submittedName>
        <fullName evidence="2">DNA polymerase LigD, polymerase domain protein</fullName>
    </submittedName>
</protein>
<dbReference type="RefSeq" id="WP_015793837.1">
    <property type="nucleotide sequence ID" value="NC_013131.1"/>
</dbReference>
<evidence type="ECO:0000313" key="2">
    <source>
        <dbReference type="EMBL" id="ACU74108.1"/>
    </source>
</evidence>
<dbReference type="PANTHER" id="PTHR42705">
    <property type="entry name" value="BIFUNCTIONAL NON-HOMOLOGOUS END JOINING PROTEIN LIGD"/>
    <property type="match status" value="1"/>
</dbReference>
<evidence type="ECO:0000313" key="3">
    <source>
        <dbReference type="Proteomes" id="UP000000851"/>
    </source>
</evidence>
<dbReference type="eggNOG" id="COG3285">
    <property type="taxonomic scope" value="Bacteria"/>
</dbReference>
<dbReference type="STRING" id="479433.Caci_5249"/>
<dbReference type="NCBIfam" id="TIGR02778">
    <property type="entry name" value="ligD_pol"/>
    <property type="match status" value="1"/>
</dbReference>
<dbReference type="KEGG" id="cai:Caci_5249"/>
<organism evidence="2 3">
    <name type="scientific">Catenulispora acidiphila (strain DSM 44928 / JCM 14897 / NBRC 102108 / NRRL B-24433 / ID139908)</name>
    <dbReference type="NCBI Taxonomy" id="479433"/>
    <lineage>
        <taxon>Bacteria</taxon>
        <taxon>Bacillati</taxon>
        <taxon>Actinomycetota</taxon>
        <taxon>Actinomycetes</taxon>
        <taxon>Catenulisporales</taxon>
        <taxon>Catenulisporaceae</taxon>
        <taxon>Catenulispora</taxon>
    </lineage>
</organism>
<accession>C7Q6S3</accession>
<dbReference type="HOGENOM" id="CLU_008325_1_2_11"/>
<dbReference type="Pfam" id="PF21686">
    <property type="entry name" value="LigD_Prim-Pol"/>
    <property type="match status" value="1"/>
</dbReference>
<keyword evidence="3" id="KW-1185">Reference proteome</keyword>
<name>C7Q6S3_CATAD</name>
<evidence type="ECO:0000259" key="1">
    <source>
        <dbReference type="Pfam" id="PF21686"/>
    </source>
</evidence>
<dbReference type="AlphaFoldDB" id="C7Q6S3"/>
<dbReference type="CDD" id="cd04863">
    <property type="entry name" value="MtLigD_Pol_like"/>
    <property type="match status" value="1"/>
</dbReference>